<reference evidence="2 3" key="1">
    <citation type="journal article" date="2019" name="Plant Biotechnol. J.">
        <title>The red bayberry genome and genetic basis of sex determination.</title>
        <authorList>
            <person name="Jia H.M."/>
            <person name="Jia H.J."/>
            <person name="Cai Q.L."/>
            <person name="Wang Y."/>
            <person name="Zhao H.B."/>
            <person name="Yang W.F."/>
            <person name="Wang G.Y."/>
            <person name="Li Y.H."/>
            <person name="Zhan D.L."/>
            <person name="Shen Y.T."/>
            <person name="Niu Q.F."/>
            <person name="Chang L."/>
            <person name="Qiu J."/>
            <person name="Zhao L."/>
            <person name="Xie H.B."/>
            <person name="Fu W.Y."/>
            <person name="Jin J."/>
            <person name="Li X.W."/>
            <person name="Jiao Y."/>
            <person name="Zhou C.C."/>
            <person name="Tu T."/>
            <person name="Chai C.Y."/>
            <person name="Gao J.L."/>
            <person name="Fan L.J."/>
            <person name="van de Weg E."/>
            <person name="Wang J.Y."/>
            <person name="Gao Z.S."/>
        </authorList>
    </citation>
    <scope>NUCLEOTIDE SEQUENCE [LARGE SCALE GENOMIC DNA]</scope>
    <source>
        <tissue evidence="2">Leaves</tissue>
    </source>
</reference>
<dbReference type="EMBL" id="RXIC02000103">
    <property type="protein sequence ID" value="KAB1200992.1"/>
    <property type="molecule type" value="Genomic_DNA"/>
</dbReference>
<comment type="caution">
    <text evidence="2">The sequence shown here is derived from an EMBL/GenBank/DDBJ whole genome shotgun (WGS) entry which is preliminary data.</text>
</comment>
<evidence type="ECO:0000313" key="3">
    <source>
        <dbReference type="Proteomes" id="UP000516437"/>
    </source>
</evidence>
<dbReference type="InterPro" id="IPR005135">
    <property type="entry name" value="Endo/exonuclease/phosphatase"/>
</dbReference>
<dbReference type="GO" id="GO:0003824">
    <property type="term" value="F:catalytic activity"/>
    <property type="evidence" value="ECO:0007669"/>
    <property type="project" value="InterPro"/>
</dbReference>
<gene>
    <name evidence="2" type="ORF">CJ030_MR0G005316</name>
</gene>
<accession>A0A6A1UL62</accession>
<sequence length="189" mass="21290">MSPENKRVVSFSRSPIRLSSHEQSLSELDKAELEEHITLAALKARPQCIAVRKHQSPRHGCGPLTTLWGPMRGLYWNCREIGRAAAIRELQSLARKFALDFLCLSETKVTNIHGPLQRAGFFHFVDYPPEGHRGGIVFAWKNSVDVELVAINQNSISLLVYSDPLNTPWLISCVYGPTRCTLRKHFGIV</sequence>
<dbReference type="InterPro" id="IPR036691">
    <property type="entry name" value="Endo/exonu/phosph_ase_sf"/>
</dbReference>
<dbReference type="Pfam" id="PF03372">
    <property type="entry name" value="Exo_endo_phos"/>
    <property type="match status" value="1"/>
</dbReference>
<dbReference type="SUPFAM" id="SSF56219">
    <property type="entry name" value="DNase I-like"/>
    <property type="match status" value="1"/>
</dbReference>
<dbReference type="OrthoDB" id="1001388at2759"/>
<dbReference type="PANTHER" id="PTHR35218">
    <property type="entry name" value="RNASE H DOMAIN-CONTAINING PROTEIN"/>
    <property type="match status" value="1"/>
</dbReference>
<evidence type="ECO:0000313" key="2">
    <source>
        <dbReference type="EMBL" id="KAB1200992.1"/>
    </source>
</evidence>
<organism evidence="2 3">
    <name type="scientific">Morella rubra</name>
    <name type="common">Chinese bayberry</name>
    <dbReference type="NCBI Taxonomy" id="262757"/>
    <lineage>
        <taxon>Eukaryota</taxon>
        <taxon>Viridiplantae</taxon>
        <taxon>Streptophyta</taxon>
        <taxon>Embryophyta</taxon>
        <taxon>Tracheophyta</taxon>
        <taxon>Spermatophyta</taxon>
        <taxon>Magnoliopsida</taxon>
        <taxon>eudicotyledons</taxon>
        <taxon>Gunneridae</taxon>
        <taxon>Pentapetalae</taxon>
        <taxon>rosids</taxon>
        <taxon>fabids</taxon>
        <taxon>Fagales</taxon>
        <taxon>Myricaceae</taxon>
        <taxon>Morella</taxon>
    </lineage>
</organism>
<evidence type="ECO:0000259" key="1">
    <source>
        <dbReference type="Pfam" id="PF03372"/>
    </source>
</evidence>
<name>A0A6A1UL62_9ROSI</name>
<protein>
    <recommendedName>
        <fullName evidence="1">Endonuclease/exonuclease/phosphatase domain-containing protein</fullName>
    </recommendedName>
</protein>
<dbReference type="PANTHER" id="PTHR35218:SF11">
    <property type="entry name" value="ENDONUCLEASE_EXONUCLEASE_PHOSPHATASE DOMAIN-CONTAINING PROTEIN"/>
    <property type="match status" value="1"/>
</dbReference>
<dbReference type="Proteomes" id="UP000516437">
    <property type="component" value="Unassembled WGS sequence"/>
</dbReference>
<dbReference type="AlphaFoldDB" id="A0A6A1UL62"/>
<feature type="domain" description="Endonuclease/exonuclease/phosphatase" evidence="1">
    <location>
        <begin position="74"/>
        <end position="154"/>
    </location>
</feature>
<keyword evidence="3" id="KW-1185">Reference proteome</keyword>
<dbReference type="Gene3D" id="3.60.10.10">
    <property type="entry name" value="Endonuclease/exonuclease/phosphatase"/>
    <property type="match status" value="1"/>
</dbReference>
<proteinExistence type="predicted"/>